<dbReference type="PROSITE" id="PS00108">
    <property type="entry name" value="PROTEIN_KINASE_ST"/>
    <property type="match status" value="1"/>
</dbReference>
<dbReference type="EMBL" id="UGQT01000001">
    <property type="protein sequence ID" value="STZ61424.1"/>
    <property type="molecule type" value="Genomic_DNA"/>
</dbReference>
<dbReference type="RefSeq" id="WP_115280357.1">
    <property type="nucleotide sequence ID" value="NZ_AP022600.1"/>
</dbReference>
<evidence type="ECO:0000256" key="10">
    <source>
        <dbReference type="ARBA" id="ARBA00022989"/>
    </source>
</evidence>
<keyword evidence="11" id="KW-0472">Membrane</keyword>
<dbReference type="PANTHER" id="PTHR43289">
    <property type="entry name" value="MITOGEN-ACTIVATED PROTEIN KINASE KINASE KINASE 20-RELATED"/>
    <property type="match status" value="1"/>
</dbReference>
<accession>A0A378TLJ5</accession>
<dbReference type="SMART" id="SM00220">
    <property type="entry name" value="S_TKc"/>
    <property type="match status" value="1"/>
</dbReference>
<evidence type="ECO:0000256" key="6">
    <source>
        <dbReference type="ARBA" id="ARBA00022692"/>
    </source>
</evidence>
<keyword evidence="9 12" id="KW-0067">ATP-binding</keyword>
<feature type="compositionally biased region" description="Pro residues" evidence="13">
    <location>
        <begin position="275"/>
        <end position="289"/>
    </location>
</feature>
<evidence type="ECO:0000256" key="5">
    <source>
        <dbReference type="ARBA" id="ARBA00022679"/>
    </source>
</evidence>
<dbReference type="Proteomes" id="UP000254978">
    <property type="component" value="Unassembled WGS sequence"/>
</dbReference>
<dbReference type="InterPro" id="IPR008271">
    <property type="entry name" value="Ser/Thr_kinase_AS"/>
</dbReference>
<dbReference type="Pfam" id="PF00069">
    <property type="entry name" value="Pkinase"/>
    <property type="match status" value="1"/>
</dbReference>
<evidence type="ECO:0000256" key="3">
    <source>
        <dbReference type="ARBA" id="ARBA00022475"/>
    </source>
</evidence>
<evidence type="ECO:0000256" key="2">
    <source>
        <dbReference type="ARBA" id="ARBA00012513"/>
    </source>
</evidence>
<dbReference type="GO" id="GO:0004674">
    <property type="term" value="F:protein serine/threonine kinase activity"/>
    <property type="evidence" value="ECO:0007669"/>
    <property type="project" value="UniProtKB-KW"/>
</dbReference>
<dbReference type="PROSITE" id="PS50011">
    <property type="entry name" value="PROTEIN_KINASE_DOM"/>
    <property type="match status" value="1"/>
</dbReference>
<dbReference type="FunFam" id="1.10.510.10:FF:000021">
    <property type="entry name" value="Serine/threonine protein kinase"/>
    <property type="match status" value="1"/>
</dbReference>
<dbReference type="GO" id="GO:0005524">
    <property type="term" value="F:ATP binding"/>
    <property type="evidence" value="ECO:0007669"/>
    <property type="project" value="UniProtKB-UniRule"/>
</dbReference>
<keyword evidence="10" id="KW-1133">Transmembrane helix</keyword>
<keyword evidence="5 15" id="KW-0808">Transferase</keyword>
<evidence type="ECO:0000256" key="12">
    <source>
        <dbReference type="PROSITE-ProRule" id="PRU10141"/>
    </source>
</evidence>
<evidence type="ECO:0000259" key="14">
    <source>
        <dbReference type="PROSITE" id="PS50011"/>
    </source>
</evidence>
<dbReference type="GO" id="GO:0005886">
    <property type="term" value="C:plasma membrane"/>
    <property type="evidence" value="ECO:0007669"/>
    <property type="project" value="UniProtKB-SubCell"/>
</dbReference>
<keyword evidence="4 15" id="KW-0723">Serine/threonine-protein kinase</keyword>
<dbReference type="EC" id="2.7.11.1" evidence="2"/>
<comment type="subcellular location">
    <subcellularLocation>
        <location evidence="1">Cell membrane</location>
        <topology evidence="1">Single-pass membrane protein</topology>
    </subcellularLocation>
</comment>
<evidence type="ECO:0000313" key="16">
    <source>
        <dbReference type="Proteomes" id="UP000254978"/>
    </source>
</evidence>
<evidence type="ECO:0000256" key="4">
    <source>
        <dbReference type="ARBA" id="ARBA00022527"/>
    </source>
</evidence>
<evidence type="ECO:0000256" key="8">
    <source>
        <dbReference type="ARBA" id="ARBA00022777"/>
    </source>
</evidence>
<evidence type="ECO:0000256" key="7">
    <source>
        <dbReference type="ARBA" id="ARBA00022741"/>
    </source>
</evidence>
<evidence type="ECO:0000256" key="11">
    <source>
        <dbReference type="ARBA" id="ARBA00023136"/>
    </source>
</evidence>
<dbReference type="InterPro" id="IPR011009">
    <property type="entry name" value="Kinase-like_dom_sf"/>
</dbReference>
<evidence type="ECO:0000256" key="13">
    <source>
        <dbReference type="SAM" id="MobiDB-lite"/>
    </source>
</evidence>
<proteinExistence type="predicted"/>
<dbReference type="AlphaFoldDB" id="A0A378TLJ5"/>
<keyword evidence="16" id="KW-1185">Reference proteome</keyword>
<dbReference type="OrthoDB" id="9762169at2"/>
<gene>
    <name evidence="15" type="primary">pknH_1</name>
    <name evidence="15" type="ORF">NCTC10821_04978</name>
</gene>
<keyword evidence="6" id="KW-0812">Transmembrane</keyword>
<name>A0A378TLJ5_9MYCO</name>
<dbReference type="InterPro" id="IPR017441">
    <property type="entry name" value="Protein_kinase_ATP_BS"/>
</dbReference>
<dbReference type="CDD" id="cd14014">
    <property type="entry name" value="STKc_PknB_like"/>
    <property type="match status" value="1"/>
</dbReference>
<feature type="domain" description="Protein kinase" evidence="14">
    <location>
        <begin position="12"/>
        <end position="272"/>
    </location>
</feature>
<keyword evidence="7 12" id="KW-0547">Nucleotide-binding</keyword>
<evidence type="ECO:0000313" key="15">
    <source>
        <dbReference type="EMBL" id="STZ61424.1"/>
    </source>
</evidence>
<dbReference type="FunFam" id="3.30.200.20:FF:000348">
    <property type="entry name" value="Serine/threonine protein kinase"/>
    <property type="match status" value="1"/>
</dbReference>
<keyword evidence="8 15" id="KW-0418">Kinase</keyword>
<feature type="binding site" evidence="12">
    <location>
        <position position="41"/>
    </location>
    <ligand>
        <name>ATP</name>
        <dbReference type="ChEBI" id="CHEBI:30616"/>
    </ligand>
</feature>
<organism evidence="15 16">
    <name type="scientific">Mycolicibacterium tokaiense</name>
    <dbReference type="NCBI Taxonomy" id="39695"/>
    <lineage>
        <taxon>Bacteria</taxon>
        <taxon>Bacillati</taxon>
        <taxon>Actinomycetota</taxon>
        <taxon>Actinomycetes</taxon>
        <taxon>Mycobacteriales</taxon>
        <taxon>Mycobacteriaceae</taxon>
        <taxon>Mycolicibacterium</taxon>
    </lineage>
</organism>
<evidence type="ECO:0000256" key="9">
    <source>
        <dbReference type="ARBA" id="ARBA00022840"/>
    </source>
</evidence>
<keyword evidence="3" id="KW-1003">Cell membrane</keyword>
<sequence length="487" mass="51629">MDDRVGTRVGPYELTRLIGRGGMGEVYEARDTVKDRTVALKLLPRELSHNPTFRARLEREARSAGKLQEPHVVPIHDFGEVDGQLFVDMRLIDGVDLRSLLSRGGPLPPARAVSIVRQIASALDAAHAAGVTHRDVKPENILVNAEDFAYLVDFGIANAATDETLTEQGSAIGTFAYMAPERFTHDHVDHRADVYALACVLYECLTGAKPFRSDSVSVLITAHLMEPAPRPSQVLAGLPPALDAVVAQGMAKKPEDRFRTAGELARAAEATLTFAPPPPPPPAPGPAPAPASRRGRTVALALAGVAVLAAAVAATWTLRAPEAAVTSTLTITRTVISTPKTAVSVPAHETVTPVLRRLLEAVPSGYRSCEPVRPPVADALATVDCGQNSNPGGPETARYSLFPTVEALDGGFASALDEDAVVDCPGGRPSPSTWDYDSTPGQTEGSVACGNFEGSPEVVWTKSSDLMLGLAQGSDLDTVHQWWVDFV</sequence>
<feature type="region of interest" description="Disordered" evidence="13">
    <location>
        <begin position="272"/>
        <end position="292"/>
    </location>
</feature>
<dbReference type="PANTHER" id="PTHR43289:SF6">
    <property type="entry name" value="SERINE_THREONINE-PROTEIN KINASE NEKL-3"/>
    <property type="match status" value="1"/>
</dbReference>
<dbReference type="SUPFAM" id="SSF56112">
    <property type="entry name" value="Protein kinase-like (PK-like)"/>
    <property type="match status" value="1"/>
</dbReference>
<dbReference type="InterPro" id="IPR000719">
    <property type="entry name" value="Prot_kinase_dom"/>
</dbReference>
<dbReference type="PROSITE" id="PS00107">
    <property type="entry name" value="PROTEIN_KINASE_ATP"/>
    <property type="match status" value="1"/>
</dbReference>
<protein>
    <recommendedName>
        <fullName evidence="2">non-specific serine/threonine protein kinase</fullName>
        <ecNumber evidence="2">2.7.11.1</ecNumber>
    </recommendedName>
</protein>
<dbReference type="GO" id="GO:0080090">
    <property type="term" value="P:regulation of primary metabolic process"/>
    <property type="evidence" value="ECO:0007669"/>
    <property type="project" value="UniProtKB-ARBA"/>
</dbReference>
<dbReference type="Gene3D" id="1.10.510.10">
    <property type="entry name" value="Transferase(Phosphotransferase) domain 1"/>
    <property type="match status" value="1"/>
</dbReference>
<evidence type="ECO:0000256" key="1">
    <source>
        <dbReference type="ARBA" id="ARBA00004162"/>
    </source>
</evidence>
<dbReference type="Gene3D" id="3.30.200.20">
    <property type="entry name" value="Phosphorylase Kinase, domain 1"/>
    <property type="match status" value="1"/>
</dbReference>
<reference evidence="15 16" key="1">
    <citation type="submission" date="2018-06" db="EMBL/GenBank/DDBJ databases">
        <authorList>
            <consortium name="Pathogen Informatics"/>
            <person name="Doyle S."/>
        </authorList>
    </citation>
    <scope>NUCLEOTIDE SEQUENCE [LARGE SCALE GENOMIC DNA]</scope>
    <source>
        <strain evidence="15 16">NCTC10821</strain>
    </source>
</reference>